<dbReference type="EMBL" id="KY274506">
    <property type="protein sequence ID" value="QFV25297.1"/>
    <property type="molecule type" value="Genomic_DNA"/>
</dbReference>
<evidence type="ECO:0000313" key="4">
    <source>
        <dbReference type="EMBL" id="ARK01475.2"/>
    </source>
</evidence>
<dbReference type="EMBL" id="KY315521">
    <property type="protein sequence ID" value="QFW34023.1"/>
    <property type="molecule type" value="Genomic_DNA"/>
</dbReference>
<keyword evidence="1" id="KW-0472">Membrane</keyword>
<evidence type="ECO:0000313" key="40">
    <source>
        <dbReference type="EMBL" id="QGM76925.1"/>
    </source>
</evidence>
<evidence type="ECO:0000313" key="37">
    <source>
        <dbReference type="EMBL" id="QFX57059.1"/>
    </source>
</evidence>
<dbReference type="EMBL" id="KY290211">
    <property type="protein sequence ID" value="QFV96479.1"/>
    <property type="molecule type" value="Genomic_DNA"/>
</dbReference>
<evidence type="ECO:0000256" key="1">
    <source>
        <dbReference type="SAM" id="Phobius"/>
    </source>
</evidence>
<reference evidence="9" key="2">
    <citation type="journal article" date="2018" name="BMC Genomics">
        <title>Comparative genomic, transcriptomic, and proteomic reannotation of human herpesvirus 6.</title>
        <authorList>
            <person name="Greninger A.L."/>
            <person name="Knudsen G.M."/>
            <person name="Roychoudhury P."/>
            <person name="Hanson D.J."/>
            <person name="Sedlak R.H."/>
            <person name="Xie H."/>
            <person name="Guan J."/>
            <person name="Nguyen T."/>
            <person name="Peddu V."/>
            <person name="Boeckh M."/>
            <person name="Huang M.L."/>
            <person name="Cook L."/>
            <person name="Depledge D.P."/>
            <person name="Zerr D.M."/>
            <person name="Koelle D.M."/>
            <person name="Gantt S."/>
            <person name="Yoshikawa T."/>
            <person name="Caserta M."/>
            <person name="Hill J.A."/>
            <person name="Jerome K.R."/>
        </authorList>
    </citation>
    <scope>NUCLEOTIDE SEQUENCE</scope>
    <source>
        <strain evidence="29">DNRC11</strain>
        <strain evidence="15">HP10A10</strain>
        <strain evidence="6">HP12G6</strain>
        <strain evidence="4">HP17H8</strain>
        <strain evidence="16">HP19G7</strain>
        <strain evidence="30">HP1F1</strain>
        <strain evidence="17">HP21F9</strain>
        <strain evidence="33">HP33A7</strain>
        <strain evidence="18">HP33G9</strain>
        <strain evidence="5">HP36G11</strain>
        <strain evidence="7">HP43E10</strain>
        <strain evidence="31">HP4A11</strain>
        <strain evidence="19">HP54B4</strain>
        <strain evidence="32">HP5E3</strain>
        <strain evidence="9">HP69A10</strain>
        <strain evidence="34">HP79D8</strain>
        <strain evidence="35">HP81C2</strain>
        <strain evidence="36">HP93H4</strain>
        <strain evidence="8">HP95C5</strain>
        <strain evidence="14">Japan-a10</strain>
        <strain evidence="12">Japan-a2</strain>
        <strain evidence="13">Japan-a4</strain>
        <strain evidence="2">Japan-b8</strain>
        <strain evidence="3">Japan-b9</strain>
        <strain evidence="37">JHPT-D6</strain>
        <strain evidence="20">NY-241</strain>
        <strain evidence="21">NY-306</strain>
        <strain evidence="10">NY-309</strain>
        <strain evidence="22">NY-335</strain>
        <strain evidence="23">NY-353</strain>
        <strain evidence="24">NY-373</strain>
        <strain evidence="11">NY-380</strain>
        <strain evidence="25">NY-390</strain>
        <strain evidence="26">NY-394</strain>
        <strain evidence="27">NY-405</strain>
        <strain evidence="28">NY-436</strain>
    </source>
</reference>
<dbReference type="EMBL" id="KY315548">
    <property type="protein sequence ID" value="QFX25558.1"/>
    <property type="molecule type" value="Genomic_DNA"/>
</dbReference>
<dbReference type="EMBL" id="KY290197">
    <property type="protein sequence ID" value="QFV65328.1"/>
    <property type="molecule type" value="Genomic_DNA"/>
</dbReference>
<evidence type="ECO:0000313" key="5">
    <source>
        <dbReference type="EMBL" id="ARK03046.2"/>
    </source>
</evidence>
<dbReference type="EMBL" id="KY274523">
    <property type="protein sequence ID" value="ARK03046.2"/>
    <property type="molecule type" value="Genomic_DNA"/>
</dbReference>
<evidence type="ECO:0000313" key="2">
    <source>
        <dbReference type="EMBL" id="ARK00537.1"/>
    </source>
</evidence>
<evidence type="ECO:0000313" key="31">
    <source>
        <dbReference type="EMBL" id="QFW39296.1"/>
    </source>
</evidence>
<dbReference type="EMBL" id="KY290174">
    <property type="protein sequence ID" value="QFV39882.1"/>
    <property type="molecule type" value="Genomic_DNA"/>
</dbReference>
<dbReference type="EMBL" id="KY274502">
    <property type="protein sequence ID" value="ARK00537.1"/>
    <property type="molecule type" value="Genomic_DNA"/>
</dbReference>
<accession>A0A1W6DJ60</accession>
<evidence type="ECO:0000313" key="7">
    <source>
        <dbReference type="EMBL" id="ARM07524.1"/>
    </source>
</evidence>
<evidence type="ECO:0000313" key="27">
    <source>
        <dbReference type="EMBL" id="QFW25510.1"/>
    </source>
</evidence>
<evidence type="ECO:0000313" key="3">
    <source>
        <dbReference type="EMBL" id="ARK00645.1"/>
    </source>
</evidence>
<dbReference type="EMBL" id="KY315525">
    <property type="protein sequence ID" value="QFW44603.1"/>
    <property type="molecule type" value="Genomic_DNA"/>
</dbReference>
<dbReference type="EMBL" id="KY315520">
    <property type="protein sequence ID" value="QFW33264.1"/>
    <property type="molecule type" value="Genomic_DNA"/>
</dbReference>
<dbReference type="EMBL" id="KY274510">
    <property type="protein sequence ID" value="ARK01475.2"/>
    <property type="molecule type" value="Genomic_DNA"/>
</dbReference>
<dbReference type="EMBL" id="KY274494">
    <property type="protein sequence ID" value="QFV21439.1"/>
    <property type="molecule type" value="Genomic_DNA"/>
</dbReference>
<sequence>MTSKCMLCWTAIVNALAILMFLLVIYRALIGFNDDIFTSTLSAFSCIRTNLSNAKYK</sequence>
<evidence type="ECO:0000313" key="26">
    <source>
        <dbReference type="EMBL" id="QFW13081.1"/>
    </source>
</evidence>
<dbReference type="EMBL" id="KY274487">
    <property type="protein sequence ID" value="QFV20580.1"/>
    <property type="molecule type" value="Genomic_DNA"/>
</dbReference>
<organism evidence="9">
    <name type="scientific">Human betaherpesvirus 6</name>
    <dbReference type="NCBI Taxonomy" id="10368"/>
    <lineage>
        <taxon>Viruses</taxon>
        <taxon>Duplodnaviria</taxon>
        <taxon>Heunggongvirae</taxon>
        <taxon>Peploviricota</taxon>
        <taxon>Herviviricetes</taxon>
        <taxon>Herpesvirales</taxon>
        <taxon>Orthoherpesviridae</taxon>
        <taxon>Betaherpesvirinae</taxon>
        <taxon>Roseolovirus</taxon>
    </lineage>
</organism>
<dbReference type="EMBL" id="KY315541">
    <property type="protein sequence ID" value="QFW98544.1"/>
    <property type="molecule type" value="Genomic_DNA"/>
</dbReference>
<proteinExistence type="predicted"/>
<dbReference type="EMBL" id="KY290199">
    <property type="protein sequence ID" value="QFV68469.1"/>
    <property type="molecule type" value="Genomic_DNA"/>
</dbReference>
<evidence type="ECO:0000313" key="8">
    <source>
        <dbReference type="EMBL" id="ARM09235.1"/>
    </source>
</evidence>
<dbReference type="EMBL" id="KY290200">
    <property type="protein sequence ID" value="ARM62940.1"/>
    <property type="molecule type" value="Genomic_DNA"/>
</dbReference>
<dbReference type="EMBL" id="KY290216">
    <property type="protein sequence ID" value="QFW13081.1"/>
    <property type="molecule type" value="Genomic_DNA"/>
</dbReference>
<evidence type="ECO:0000313" key="15">
    <source>
        <dbReference type="EMBL" id="QFV25297.1"/>
    </source>
</evidence>
<dbReference type="EMBL" id="KY274512">
    <property type="protein sequence ID" value="QFV28289.1"/>
    <property type="molecule type" value="Genomic_DNA"/>
</dbReference>
<dbReference type="EMBL" id="KY290205">
    <property type="protein sequence ID" value="QFV84388.1"/>
    <property type="molecule type" value="Genomic_DNA"/>
</dbReference>
<dbReference type="EMBL" id="KY290181">
    <property type="protein sequence ID" value="ARM60774.2"/>
    <property type="molecule type" value="Genomic_DNA"/>
</dbReference>
<dbReference type="EMBL" id="KY315550">
    <property type="protein sequence ID" value="ARM09235.1"/>
    <property type="molecule type" value="Genomic_DNA"/>
</dbReference>
<reference evidence="39" key="1">
    <citation type="submission" date="2017-07" db="EMBL/GenBank/DDBJ databases">
        <title>A rash of human herpesvirus 6 genomes.</title>
        <authorList>
            <person name="Greninger A.L."/>
            <person name="Hall Sedlak R."/>
            <person name="Roychoudhury P."/>
            <person name="Xie H."/>
            <person name="Guan J."/>
            <person name="Peddu V."/>
            <person name="Huang M.-L."/>
            <person name="Cook L."/>
            <person name="Yoshikawa T."/>
            <person name="Caserta M."/>
            <person name="Hill J.A."/>
            <person name="Jerome K.R."/>
        </authorList>
    </citation>
    <scope>NUCLEOTIDE SEQUENCE</scope>
    <source>
        <strain evidence="39">02-542-S1a</strain>
        <strain evidence="40">02-543-S1a</strain>
        <strain evidence="38">HP51G12</strain>
    </source>
</reference>
<keyword evidence="1" id="KW-0812">Transmembrane</keyword>
<evidence type="ECO:0000313" key="39">
    <source>
        <dbReference type="EMBL" id="QGM76878.1"/>
    </source>
</evidence>
<evidence type="ECO:0000313" key="17">
    <source>
        <dbReference type="EMBL" id="QFV28289.1"/>
    </source>
</evidence>
<dbReference type="EMBL" id="KY315537">
    <property type="protein sequence ID" value="QGM49508.1"/>
    <property type="molecule type" value="Genomic_DNA"/>
</dbReference>
<dbReference type="EMBL" id="KY290221">
    <property type="protein sequence ID" value="QFW30628.1"/>
    <property type="molecule type" value="Genomic_DNA"/>
</dbReference>
<keyword evidence="1" id="KW-1133">Transmembrane helix</keyword>
<evidence type="ECO:0000313" key="36">
    <source>
        <dbReference type="EMBL" id="QFX25558.1"/>
    </source>
</evidence>
<accession>A0A1W6J3M7</accession>
<dbReference type="EMBL" id="MF511173">
    <property type="protein sequence ID" value="QGM76878.1"/>
    <property type="molecule type" value="Genomic_DNA"/>
</dbReference>
<dbReference type="EMBL" id="KY290213">
    <property type="protein sequence ID" value="ARM64384.1"/>
    <property type="molecule type" value="Genomic_DNA"/>
</dbReference>
<evidence type="ECO:0000313" key="20">
    <source>
        <dbReference type="EMBL" id="QFV65328.1"/>
    </source>
</evidence>
<evidence type="ECO:0000313" key="13">
    <source>
        <dbReference type="EMBL" id="QFV20718.1"/>
    </source>
</evidence>
<evidence type="ECO:0000313" key="22">
    <source>
        <dbReference type="EMBL" id="QFV84388.1"/>
    </source>
</evidence>
<evidence type="ECO:0000313" key="29">
    <source>
        <dbReference type="EMBL" id="QFW33264.1"/>
    </source>
</evidence>
<evidence type="ECO:0000313" key="6">
    <source>
        <dbReference type="EMBL" id="ARM06784.1"/>
    </source>
</evidence>
<dbReference type="EMBL" id="KY274503">
    <property type="protein sequence ID" value="ARK00645.1"/>
    <property type="molecule type" value="Genomic_DNA"/>
</dbReference>
<evidence type="ECO:0000313" key="25">
    <source>
        <dbReference type="EMBL" id="QFW08474.1"/>
    </source>
</evidence>
<protein>
    <submittedName>
        <fullName evidence="2">U47A</fullName>
    </submittedName>
</protein>
<evidence type="ECO:0000313" key="16">
    <source>
        <dbReference type="EMBL" id="QFV27750.1"/>
    </source>
</evidence>
<dbReference type="EMBL" id="KY315556">
    <property type="protein sequence ID" value="QFX57059.1"/>
    <property type="molecule type" value="Genomic_DNA"/>
</dbReference>
<evidence type="ECO:0000313" key="12">
    <source>
        <dbReference type="EMBL" id="QFV20580.1"/>
    </source>
</evidence>
<dbReference type="EMBL" id="KY315529">
    <property type="protein sequence ID" value="ARM06784.1"/>
    <property type="molecule type" value="Genomic_DNA"/>
</dbReference>
<evidence type="ECO:0000313" key="35">
    <source>
        <dbReference type="EMBL" id="QFX01588.1"/>
    </source>
</evidence>
<evidence type="ECO:0000313" key="30">
    <source>
        <dbReference type="EMBL" id="QFW34023.1"/>
    </source>
</evidence>
<evidence type="ECO:0000313" key="34">
    <source>
        <dbReference type="EMBL" id="QFW98544.1"/>
    </source>
</evidence>
<dbReference type="EMBL" id="MF511175">
    <property type="protein sequence ID" value="QGM76925.1"/>
    <property type="molecule type" value="Genomic_DNA"/>
</dbReference>
<evidence type="ECO:0000313" key="28">
    <source>
        <dbReference type="EMBL" id="QFW30628.1"/>
    </source>
</evidence>
<dbReference type="EMBL" id="KY290219">
    <property type="protein sequence ID" value="QFW25510.1"/>
    <property type="molecule type" value="Genomic_DNA"/>
</dbReference>
<evidence type="ECO:0000313" key="38">
    <source>
        <dbReference type="EMBL" id="QGM49508.1"/>
    </source>
</evidence>
<evidence type="ECO:0000313" key="21">
    <source>
        <dbReference type="EMBL" id="QFV68469.1"/>
    </source>
</evidence>
<evidence type="ECO:0000313" key="24">
    <source>
        <dbReference type="EMBL" id="QFV96479.1"/>
    </source>
</evidence>
<dbReference type="InterPro" id="IPR057758">
    <property type="entry name" value="UL74A-like"/>
</dbReference>
<dbReference type="EMBL" id="KY274489">
    <property type="protein sequence ID" value="QFV20718.1"/>
    <property type="molecule type" value="Genomic_DNA"/>
</dbReference>
<evidence type="ECO:0000313" key="18">
    <source>
        <dbReference type="EMBL" id="QFV32547.1"/>
    </source>
</evidence>
<dbReference type="EMBL" id="KY274511">
    <property type="protein sequence ID" value="QFV27750.1"/>
    <property type="molecule type" value="Genomic_DNA"/>
</dbReference>
<feature type="transmembrane region" description="Helical" evidence="1">
    <location>
        <begin position="7"/>
        <end position="29"/>
    </location>
</feature>
<dbReference type="EMBL" id="KY290209">
    <property type="protein sequence ID" value="QFV92261.1"/>
    <property type="molecule type" value="Genomic_DNA"/>
</dbReference>
<evidence type="ECO:0000313" key="10">
    <source>
        <dbReference type="EMBL" id="ARM62940.1"/>
    </source>
</evidence>
<evidence type="ECO:0000313" key="32">
    <source>
        <dbReference type="EMBL" id="QFW44603.1"/>
    </source>
</evidence>
<dbReference type="Pfam" id="PF25727">
    <property type="entry name" value="UL74A"/>
    <property type="match status" value="1"/>
</dbReference>
<evidence type="ECO:0000313" key="23">
    <source>
        <dbReference type="EMBL" id="QFV92261.1"/>
    </source>
</evidence>
<dbReference type="EMBL" id="KY315532">
    <property type="protein sequence ID" value="QFW69587.1"/>
    <property type="molecule type" value="Genomic_DNA"/>
</dbReference>
<evidence type="ECO:0000313" key="14">
    <source>
        <dbReference type="EMBL" id="QFV21439.1"/>
    </source>
</evidence>
<dbReference type="EMBL" id="KY315523">
    <property type="protein sequence ID" value="QFW39296.1"/>
    <property type="molecule type" value="Genomic_DNA"/>
</dbReference>
<evidence type="ECO:0000313" key="33">
    <source>
        <dbReference type="EMBL" id="QFW69587.1"/>
    </source>
</evidence>
<dbReference type="EMBL" id="KY290214">
    <property type="protein sequence ID" value="QFW08474.1"/>
    <property type="molecule type" value="Genomic_DNA"/>
</dbReference>
<dbReference type="EMBL" id="KY315535">
    <property type="protein sequence ID" value="ARM07524.1"/>
    <property type="molecule type" value="Genomic_DNA"/>
</dbReference>
<evidence type="ECO:0000313" key="11">
    <source>
        <dbReference type="EMBL" id="ARM64384.1"/>
    </source>
</evidence>
<evidence type="ECO:0000313" key="19">
    <source>
        <dbReference type="EMBL" id="QFV39882.1"/>
    </source>
</evidence>
<name>A0A1W6J3M7_9BETA</name>
<dbReference type="EMBL" id="KY315542">
    <property type="protein sequence ID" value="QFX01588.1"/>
    <property type="molecule type" value="Genomic_DNA"/>
</dbReference>
<evidence type="ECO:0000313" key="9">
    <source>
        <dbReference type="EMBL" id="ARM60774.2"/>
    </source>
</evidence>
<dbReference type="EMBL" id="KY274519">
    <property type="protein sequence ID" value="QFV32547.1"/>
    <property type="molecule type" value="Genomic_DNA"/>
</dbReference>